<dbReference type="InterPro" id="IPR042160">
    <property type="entry name" value="HD-Zip_IV"/>
</dbReference>
<feature type="compositionally biased region" description="Basic and acidic residues" evidence="6">
    <location>
        <begin position="197"/>
        <end position="212"/>
    </location>
</feature>
<dbReference type="EMBL" id="JBEDUW010000002">
    <property type="protein sequence ID" value="KAK9942886.1"/>
    <property type="molecule type" value="Genomic_DNA"/>
</dbReference>
<keyword evidence="5" id="KW-0539">Nucleus</keyword>
<feature type="domain" description="START" evidence="7">
    <location>
        <begin position="1"/>
        <end position="144"/>
    </location>
</feature>
<evidence type="ECO:0000256" key="5">
    <source>
        <dbReference type="ARBA" id="ARBA00023242"/>
    </source>
</evidence>
<evidence type="ECO:0000256" key="2">
    <source>
        <dbReference type="ARBA" id="ARBA00023125"/>
    </source>
</evidence>
<evidence type="ECO:0000313" key="9">
    <source>
        <dbReference type="Proteomes" id="UP001457282"/>
    </source>
</evidence>
<dbReference type="InterPro" id="IPR002913">
    <property type="entry name" value="START_lipid-bd_dom"/>
</dbReference>
<proteinExistence type="predicted"/>
<dbReference type="Pfam" id="PF01852">
    <property type="entry name" value="START"/>
    <property type="match status" value="1"/>
</dbReference>
<dbReference type="GO" id="GO:0003677">
    <property type="term" value="F:DNA binding"/>
    <property type="evidence" value="ECO:0007669"/>
    <property type="project" value="UniProtKB-KW"/>
</dbReference>
<dbReference type="AlphaFoldDB" id="A0AAW1Y117"/>
<reference evidence="8 9" key="1">
    <citation type="journal article" date="2023" name="G3 (Bethesda)">
        <title>A chromosome-length genome assembly and annotation of blackberry (Rubus argutus, cv. 'Hillquist').</title>
        <authorList>
            <person name="Bruna T."/>
            <person name="Aryal R."/>
            <person name="Dudchenko O."/>
            <person name="Sargent D.J."/>
            <person name="Mead D."/>
            <person name="Buti M."/>
            <person name="Cavallini A."/>
            <person name="Hytonen T."/>
            <person name="Andres J."/>
            <person name="Pham M."/>
            <person name="Weisz D."/>
            <person name="Mascagni F."/>
            <person name="Usai G."/>
            <person name="Natali L."/>
            <person name="Bassil N."/>
            <person name="Fernandez G.E."/>
            <person name="Lomsadze A."/>
            <person name="Armour M."/>
            <person name="Olukolu B."/>
            <person name="Poorten T."/>
            <person name="Britton C."/>
            <person name="Davik J."/>
            <person name="Ashrafi H."/>
            <person name="Aiden E.L."/>
            <person name="Borodovsky M."/>
            <person name="Worthington M."/>
        </authorList>
    </citation>
    <scope>NUCLEOTIDE SEQUENCE [LARGE SCALE GENOMIC DNA]</scope>
    <source>
        <strain evidence="8">PI 553951</strain>
    </source>
</reference>
<evidence type="ECO:0000313" key="8">
    <source>
        <dbReference type="EMBL" id="KAK9942886.1"/>
    </source>
</evidence>
<comment type="caution">
    <text evidence="8">The sequence shown here is derived from an EMBL/GenBank/DDBJ whole genome shotgun (WGS) entry which is preliminary data.</text>
</comment>
<gene>
    <name evidence="8" type="ORF">M0R45_008529</name>
</gene>
<dbReference type="GO" id="GO:0008289">
    <property type="term" value="F:lipid binding"/>
    <property type="evidence" value="ECO:0007669"/>
    <property type="project" value="InterPro"/>
</dbReference>
<feature type="region of interest" description="Disordered" evidence="6">
    <location>
        <begin position="187"/>
        <end position="216"/>
    </location>
</feature>
<organism evidence="8 9">
    <name type="scientific">Rubus argutus</name>
    <name type="common">Southern blackberry</name>
    <dbReference type="NCBI Taxonomy" id="59490"/>
    <lineage>
        <taxon>Eukaryota</taxon>
        <taxon>Viridiplantae</taxon>
        <taxon>Streptophyta</taxon>
        <taxon>Embryophyta</taxon>
        <taxon>Tracheophyta</taxon>
        <taxon>Spermatophyta</taxon>
        <taxon>Magnoliopsida</taxon>
        <taxon>eudicotyledons</taxon>
        <taxon>Gunneridae</taxon>
        <taxon>Pentapetalae</taxon>
        <taxon>rosids</taxon>
        <taxon>fabids</taxon>
        <taxon>Rosales</taxon>
        <taxon>Rosaceae</taxon>
        <taxon>Rosoideae</taxon>
        <taxon>Rosoideae incertae sedis</taxon>
        <taxon>Rubus</taxon>
    </lineage>
</organism>
<keyword evidence="1" id="KW-0805">Transcription regulation</keyword>
<keyword evidence="3" id="KW-0371">Homeobox</keyword>
<dbReference type="PANTHER" id="PTHR45654">
    <property type="entry name" value="HOMEOBOX-LEUCINE ZIPPER PROTEIN MERISTEM L1"/>
    <property type="match status" value="1"/>
</dbReference>
<evidence type="ECO:0000256" key="1">
    <source>
        <dbReference type="ARBA" id="ARBA00023015"/>
    </source>
</evidence>
<dbReference type="Proteomes" id="UP001457282">
    <property type="component" value="Unassembled WGS sequence"/>
</dbReference>
<keyword evidence="2" id="KW-0238">DNA-binding</keyword>
<name>A0AAW1Y117_RUBAR</name>
<evidence type="ECO:0000256" key="3">
    <source>
        <dbReference type="ARBA" id="ARBA00023155"/>
    </source>
</evidence>
<accession>A0AAW1Y117</accession>
<keyword evidence="9" id="KW-1185">Reference proteome</keyword>
<dbReference type="InterPro" id="IPR057993">
    <property type="entry name" value="HD-Zip_IV_C"/>
</dbReference>
<evidence type="ECO:0000256" key="6">
    <source>
        <dbReference type="SAM" id="MobiDB-lite"/>
    </source>
</evidence>
<dbReference type="PANTHER" id="PTHR45654:SF93">
    <property type="entry name" value="HOMEOBOX-LEUCINE ZIPPER PROTEIN HDG2-RELATED"/>
    <property type="match status" value="1"/>
</dbReference>
<sequence>MVTNAKTFEVLSRGEEENYKKQKQVMSVEFLVATSNVPTREVQFIRYSHQQLDGSLIVVDVSVDELQSIPRPSVRSICRRRLSECLIRDLQNGYSFVTWMENIDVREKEKELHAKFKHFVESGFAFGAQRWMSTLQRQAERFLYSMGINTSLGGTVITAEGRRSLATVTNKMMVSFCNNICNSPHHHLSTSNKTRGRPMEVKTNKRRDDPDKPSGLNRTAGCIVLHLSQHTRISDFLRDAQKRHLWENMSMNSSVHVLANVTIGLDPRNCISVLAISSHNDVLIFQECCDYL</sequence>
<protein>
    <recommendedName>
        <fullName evidence="7">START domain-containing protein</fullName>
    </recommendedName>
</protein>
<dbReference type="SUPFAM" id="SSF55961">
    <property type="entry name" value="Bet v1-like"/>
    <property type="match status" value="1"/>
</dbReference>
<evidence type="ECO:0000259" key="7">
    <source>
        <dbReference type="PROSITE" id="PS50848"/>
    </source>
</evidence>
<dbReference type="PROSITE" id="PS50848">
    <property type="entry name" value="START"/>
    <property type="match status" value="1"/>
</dbReference>
<dbReference type="Pfam" id="PF25797">
    <property type="entry name" value="PDF2_C"/>
    <property type="match status" value="1"/>
</dbReference>
<evidence type="ECO:0000256" key="4">
    <source>
        <dbReference type="ARBA" id="ARBA00023163"/>
    </source>
</evidence>
<keyword evidence="4" id="KW-0804">Transcription</keyword>